<dbReference type="EMBL" id="LAZR01009186">
    <property type="protein sequence ID" value="KKM74153.1"/>
    <property type="molecule type" value="Genomic_DNA"/>
</dbReference>
<organism evidence="2">
    <name type="scientific">marine sediment metagenome</name>
    <dbReference type="NCBI Taxonomy" id="412755"/>
    <lineage>
        <taxon>unclassified sequences</taxon>
        <taxon>metagenomes</taxon>
        <taxon>ecological metagenomes</taxon>
    </lineage>
</organism>
<proteinExistence type="predicted"/>
<gene>
    <name evidence="2" type="ORF">LCGC14_1403280</name>
</gene>
<dbReference type="AlphaFoldDB" id="A0A0F9JWQ1"/>
<sequence>MEKRTIKADDVMFTSDTHFGHGNIIKHCDRPYKDAYHMDEALVENWNAVVRPDQTVIHAGDFAFKGSHSKLITIAERLNGGIILVQGNHDHRKTLSLFHEVHDLLDLRIILPEGGTQRIIVCHYRMTVWPASHHGAWHVHGHSHGTLPQLTDKPVLDIGVDAWAMQPIDFATVALEMRRHML</sequence>
<reference evidence="2" key="1">
    <citation type="journal article" date="2015" name="Nature">
        <title>Complex archaea that bridge the gap between prokaryotes and eukaryotes.</title>
        <authorList>
            <person name="Spang A."/>
            <person name="Saw J.H."/>
            <person name="Jorgensen S.L."/>
            <person name="Zaremba-Niedzwiedzka K."/>
            <person name="Martijn J."/>
            <person name="Lind A.E."/>
            <person name="van Eijk R."/>
            <person name="Schleper C."/>
            <person name="Guy L."/>
            <person name="Ettema T.J."/>
        </authorList>
    </citation>
    <scope>NUCLEOTIDE SEQUENCE</scope>
</reference>
<protein>
    <recommendedName>
        <fullName evidence="1">Calcineurin-like phosphoesterase domain-containing protein</fullName>
    </recommendedName>
</protein>
<dbReference type="SUPFAM" id="SSF56300">
    <property type="entry name" value="Metallo-dependent phosphatases"/>
    <property type="match status" value="1"/>
</dbReference>
<feature type="domain" description="Calcineurin-like phosphoesterase" evidence="1">
    <location>
        <begin position="11"/>
        <end position="145"/>
    </location>
</feature>
<dbReference type="InterPro" id="IPR024654">
    <property type="entry name" value="Calcineurin-like_PHP_lpxH"/>
</dbReference>
<accession>A0A0F9JWQ1</accession>
<evidence type="ECO:0000313" key="2">
    <source>
        <dbReference type="EMBL" id="KKM74153.1"/>
    </source>
</evidence>
<comment type="caution">
    <text evidence="2">The sequence shown here is derived from an EMBL/GenBank/DDBJ whole genome shotgun (WGS) entry which is preliminary data.</text>
</comment>
<dbReference type="Pfam" id="PF12850">
    <property type="entry name" value="Metallophos_2"/>
    <property type="match status" value="1"/>
</dbReference>
<dbReference type="Gene3D" id="3.60.21.10">
    <property type="match status" value="1"/>
</dbReference>
<name>A0A0F9JWQ1_9ZZZZ</name>
<evidence type="ECO:0000259" key="1">
    <source>
        <dbReference type="Pfam" id="PF12850"/>
    </source>
</evidence>
<dbReference type="InterPro" id="IPR029052">
    <property type="entry name" value="Metallo-depent_PP-like"/>
</dbReference>